<keyword evidence="10" id="KW-1185">Reference proteome</keyword>
<dbReference type="SUPFAM" id="SSF46548">
    <property type="entry name" value="alpha-helical ferredoxin"/>
    <property type="match status" value="1"/>
</dbReference>
<dbReference type="Pfam" id="PF10531">
    <property type="entry name" value="SLBB"/>
    <property type="match status" value="1"/>
</dbReference>
<dbReference type="EMBL" id="CP001739">
    <property type="protein sequence ID" value="ACZ08772.1"/>
    <property type="molecule type" value="Genomic_DNA"/>
</dbReference>
<keyword evidence="3" id="KW-0479">Metal-binding</keyword>
<organism evidence="9 10">
    <name type="scientific">Sebaldella termitidis (strain ATCC 33386 / NCTC 11300)</name>
    <dbReference type="NCBI Taxonomy" id="526218"/>
    <lineage>
        <taxon>Bacteria</taxon>
        <taxon>Fusobacteriati</taxon>
        <taxon>Fusobacteriota</taxon>
        <taxon>Fusobacteriia</taxon>
        <taxon>Fusobacteriales</taxon>
        <taxon>Leptotrichiaceae</taxon>
        <taxon>Sebaldella</taxon>
    </lineage>
</organism>
<gene>
    <name evidence="9" type="ordered locus">Sterm_1915</name>
</gene>
<dbReference type="Gene3D" id="1.10.1060.10">
    <property type="entry name" value="Alpha-helical ferredoxin"/>
    <property type="match status" value="1"/>
</dbReference>
<evidence type="ECO:0000256" key="5">
    <source>
        <dbReference type="ARBA" id="ARBA00022982"/>
    </source>
</evidence>
<dbReference type="PANTHER" id="PTHR43034">
    <property type="entry name" value="ION-TRANSLOCATING OXIDOREDUCTASE COMPLEX SUBUNIT C"/>
    <property type="match status" value="1"/>
</dbReference>
<dbReference type="Pfam" id="PF13375">
    <property type="entry name" value="RnfC_N"/>
    <property type="match status" value="1"/>
</dbReference>
<evidence type="ECO:0000256" key="1">
    <source>
        <dbReference type="ARBA" id="ARBA00022448"/>
    </source>
</evidence>
<dbReference type="PROSITE" id="PS00198">
    <property type="entry name" value="4FE4S_FER_1"/>
    <property type="match status" value="1"/>
</dbReference>
<dbReference type="PROSITE" id="PS51379">
    <property type="entry name" value="4FE4S_FER_2"/>
    <property type="match status" value="1"/>
</dbReference>
<dbReference type="Pfam" id="PF01512">
    <property type="entry name" value="Complex1_51K"/>
    <property type="match status" value="1"/>
</dbReference>
<dbReference type="InterPro" id="IPR017054">
    <property type="entry name" value="PduS"/>
</dbReference>
<evidence type="ECO:0000259" key="8">
    <source>
        <dbReference type="PROSITE" id="PS51379"/>
    </source>
</evidence>
<accession>D1AJ84</accession>
<proteinExistence type="predicted"/>
<evidence type="ECO:0000256" key="6">
    <source>
        <dbReference type="ARBA" id="ARBA00023004"/>
    </source>
</evidence>
<keyword evidence="1" id="KW-0813">Transport</keyword>
<dbReference type="Proteomes" id="UP000000845">
    <property type="component" value="Chromosome"/>
</dbReference>
<dbReference type="STRING" id="526218.Sterm_1915"/>
<dbReference type="GO" id="GO:0051539">
    <property type="term" value="F:4 iron, 4 sulfur cluster binding"/>
    <property type="evidence" value="ECO:0007669"/>
    <property type="project" value="UniProtKB-KW"/>
</dbReference>
<dbReference type="InterPro" id="IPR026902">
    <property type="entry name" value="RnfC_N"/>
</dbReference>
<reference evidence="9 10" key="2">
    <citation type="journal article" date="2010" name="Stand. Genomic Sci.">
        <title>Complete genome sequence of Sebaldella termitidis type strain (NCTC 11300).</title>
        <authorList>
            <person name="Harmon-Smith M."/>
            <person name="Celia L."/>
            <person name="Chertkov O."/>
            <person name="Lapidus A."/>
            <person name="Copeland A."/>
            <person name="Glavina Del Rio T."/>
            <person name="Nolan M."/>
            <person name="Lucas S."/>
            <person name="Tice H."/>
            <person name="Cheng J.F."/>
            <person name="Han C."/>
            <person name="Detter J.C."/>
            <person name="Bruce D."/>
            <person name="Goodwin L."/>
            <person name="Pitluck S."/>
            <person name="Pati A."/>
            <person name="Liolios K."/>
            <person name="Ivanova N."/>
            <person name="Mavromatis K."/>
            <person name="Mikhailova N."/>
            <person name="Chen A."/>
            <person name="Palaniappan K."/>
            <person name="Land M."/>
            <person name="Hauser L."/>
            <person name="Chang Y.J."/>
            <person name="Jeffries C.D."/>
            <person name="Brettin T."/>
            <person name="Goker M."/>
            <person name="Beck B."/>
            <person name="Bristow J."/>
            <person name="Eisen J.A."/>
            <person name="Markowitz V."/>
            <person name="Hugenholtz P."/>
            <person name="Kyrpides N.C."/>
            <person name="Klenk H.P."/>
            <person name="Chen F."/>
        </authorList>
    </citation>
    <scope>NUCLEOTIDE SEQUENCE [LARGE SCALE GENOMIC DNA]</scope>
    <source>
        <strain evidence="10">ATCC 33386 / NCTC 11300</strain>
    </source>
</reference>
<dbReference type="Pfam" id="PF13534">
    <property type="entry name" value="Fer4_17"/>
    <property type="match status" value="1"/>
</dbReference>
<dbReference type="InterPro" id="IPR011053">
    <property type="entry name" value="Single_hybrid_motif"/>
</dbReference>
<dbReference type="RefSeq" id="WP_012861366.1">
    <property type="nucleotide sequence ID" value="NC_013517.1"/>
</dbReference>
<dbReference type="InterPro" id="IPR017900">
    <property type="entry name" value="4Fe4S_Fe_S_CS"/>
</dbReference>
<keyword evidence="5" id="KW-0249">Electron transport</keyword>
<dbReference type="SUPFAM" id="SSF142984">
    <property type="entry name" value="Nqo1 middle domain-like"/>
    <property type="match status" value="1"/>
</dbReference>
<dbReference type="GO" id="GO:0009055">
    <property type="term" value="F:electron transfer activity"/>
    <property type="evidence" value="ECO:0007669"/>
    <property type="project" value="InterPro"/>
</dbReference>
<dbReference type="InterPro" id="IPR017896">
    <property type="entry name" value="4Fe4S_Fe-S-bd"/>
</dbReference>
<dbReference type="InterPro" id="IPR037225">
    <property type="entry name" value="Nuo51_FMN-bd_sf"/>
</dbReference>
<dbReference type="Gene3D" id="3.10.20.600">
    <property type="match status" value="1"/>
</dbReference>
<dbReference type="SUPFAM" id="SSF51230">
    <property type="entry name" value="Single hybrid motif"/>
    <property type="match status" value="1"/>
</dbReference>
<evidence type="ECO:0000256" key="4">
    <source>
        <dbReference type="ARBA" id="ARBA00022737"/>
    </source>
</evidence>
<dbReference type="KEGG" id="str:Sterm_1915"/>
<dbReference type="PIRSF" id="PIRSF036408">
    <property type="entry name" value="PduS_prd"/>
    <property type="match status" value="1"/>
</dbReference>
<evidence type="ECO:0000256" key="2">
    <source>
        <dbReference type="ARBA" id="ARBA00022485"/>
    </source>
</evidence>
<dbReference type="InterPro" id="IPR019554">
    <property type="entry name" value="Soluble_ligand-bd"/>
</dbReference>
<dbReference type="SUPFAM" id="SSF142019">
    <property type="entry name" value="Nqo1 FMN-binding domain-like"/>
    <property type="match status" value="1"/>
</dbReference>
<name>D1AJ84_SEBTE</name>
<dbReference type="GO" id="GO:0046872">
    <property type="term" value="F:metal ion binding"/>
    <property type="evidence" value="ECO:0007669"/>
    <property type="project" value="UniProtKB-KW"/>
</dbReference>
<keyword evidence="2" id="KW-0004">4Fe-4S</keyword>
<evidence type="ECO:0000256" key="3">
    <source>
        <dbReference type="ARBA" id="ARBA00022723"/>
    </source>
</evidence>
<sequence>MNFLDAVYNAGVVGAGGAGFPTHLKMTKEVGTFIVNGAECEPLLEVDKFLMREKTYELIKGMEIIAGNLKAARVVLGLKKKYKVEIKKLSETIKELDSNVELFLMDNFYPAGDEQIMVKDITGKSIPAGGIPLDVDTVVSNVGTVINVYEAIEEKPVTKKYVSVLGEVNNPVMLEVPIGTSFEECIKRAGGVKIKNYAVIEGGPMMGKIVHRDELAEKAVIKTTGALIILPEDHYVIKRKERPEAHILNESRAACIQCRMCTDMCPRYLIGHKLRPHRVMRAMGMGEQDEEILKEALICCECNVCELFACPMGISPKSTNTYLKGVFREKGVRYDGNKEIPSEHEMRDYRKIPVNRLIARLNLSRYYNNKVADLQELKADKVKIFLSQHIGKPAVPLVKEGDRVIEGQRIAEVGREEFGANIHASINGVVTKVEKSYIEIDGMV</sequence>
<reference evidence="10" key="1">
    <citation type="submission" date="2009-09" db="EMBL/GenBank/DDBJ databases">
        <title>The complete chromosome of Sebaldella termitidis ATCC 33386.</title>
        <authorList>
            <consortium name="US DOE Joint Genome Institute (JGI-PGF)"/>
            <person name="Lucas S."/>
            <person name="Copeland A."/>
            <person name="Lapidus A."/>
            <person name="Glavina del Rio T."/>
            <person name="Dalin E."/>
            <person name="Tice H."/>
            <person name="Bruce D."/>
            <person name="Goodwin L."/>
            <person name="Pitluck S."/>
            <person name="Kyrpides N."/>
            <person name="Mavromatis K."/>
            <person name="Ivanova N."/>
            <person name="Mikhailova N."/>
            <person name="Sims D."/>
            <person name="Meincke L."/>
            <person name="Brettin T."/>
            <person name="Detter J.C."/>
            <person name="Han C."/>
            <person name="Larimer F."/>
            <person name="Land M."/>
            <person name="Hauser L."/>
            <person name="Markowitz V."/>
            <person name="Cheng J.F."/>
            <person name="Hugenholtz P."/>
            <person name="Woyke T."/>
            <person name="Wu D."/>
            <person name="Eisen J.A."/>
        </authorList>
    </citation>
    <scope>NUCLEOTIDE SEQUENCE [LARGE SCALE GENOMIC DNA]</scope>
    <source>
        <strain evidence="10">ATCC 33386 / NCTC 11300</strain>
    </source>
</reference>
<dbReference type="InterPro" id="IPR009051">
    <property type="entry name" value="Helical_ferredxn"/>
</dbReference>
<dbReference type="GO" id="GO:0016020">
    <property type="term" value="C:membrane"/>
    <property type="evidence" value="ECO:0007669"/>
    <property type="project" value="InterPro"/>
</dbReference>
<dbReference type="Gene3D" id="3.40.50.11540">
    <property type="entry name" value="NADH-ubiquinone oxidoreductase 51kDa subunit"/>
    <property type="match status" value="1"/>
</dbReference>
<keyword evidence="6" id="KW-0408">Iron</keyword>
<evidence type="ECO:0000313" key="10">
    <source>
        <dbReference type="Proteomes" id="UP000000845"/>
    </source>
</evidence>
<dbReference type="AlphaFoldDB" id="D1AJ84"/>
<dbReference type="eggNOG" id="COG4656">
    <property type="taxonomic scope" value="Bacteria"/>
</dbReference>
<evidence type="ECO:0000313" key="9">
    <source>
        <dbReference type="EMBL" id="ACZ08772.1"/>
    </source>
</evidence>
<keyword evidence="4" id="KW-0677">Repeat</keyword>
<dbReference type="InterPro" id="IPR011538">
    <property type="entry name" value="Nuo51_FMN-bd"/>
</dbReference>
<keyword evidence="7" id="KW-0411">Iron-sulfur</keyword>
<dbReference type="InterPro" id="IPR010208">
    <property type="entry name" value="Ion_transpt_RnfC/RsxC"/>
</dbReference>
<evidence type="ECO:0000256" key="7">
    <source>
        <dbReference type="ARBA" id="ARBA00023014"/>
    </source>
</evidence>
<feature type="domain" description="4Fe-4S ferredoxin-type" evidence="8">
    <location>
        <begin position="244"/>
        <end position="275"/>
    </location>
</feature>
<protein>
    <submittedName>
        <fullName evidence="9">Respiratory-chain NADH dehydrogenase domain 51 kDa subunit</fullName>
    </submittedName>
</protein>
<dbReference type="PANTHER" id="PTHR43034:SF2">
    <property type="entry name" value="ION-TRANSLOCATING OXIDOREDUCTASE COMPLEX SUBUNIT C"/>
    <property type="match status" value="1"/>
</dbReference>
<dbReference type="HOGENOM" id="CLU_010808_0_0_0"/>